<keyword evidence="5 11" id="KW-0808">Transferase</keyword>
<keyword evidence="11" id="KW-0479">Metal-binding</keyword>
<dbReference type="KEGG" id="bot:CIT37_13860"/>
<dbReference type="GO" id="GO:0005829">
    <property type="term" value="C:cytosol"/>
    <property type="evidence" value="ECO:0007669"/>
    <property type="project" value="TreeGrafter"/>
</dbReference>
<dbReference type="GO" id="GO:0008652">
    <property type="term" value="P:amino acid biosynthetic process"/>
    <property type="evidence" value="ECO:0007669"/>
    <property type="project" value="UniProtKB-KW"/>
</dbReference>
<comment type="catalytic activity">
    <reaction evidence="10 11">
        <text>shikimate + ATP = 3-phosphoshikimate + ADP + H(+)</text>
        <dbReference type="Rhea" id="RHEA:13121"/>
        <dbReference type="ChEBI" id="CHEBI:15378"/>
        <dbReference type="ChEBI" id="CHEBI:30616"/>
        <dbReference type="ChEBI" id="CHEBI:36208"/>
        <dbReference type="ChEBI" id="CHEBI:145989"/>
        <dbReference type="ChEBI" id="CHEBI:456216"/>
        <dbReference type="EC" id="2.7.1.71"/>
    </reaction>
</comment>
<dbReference type="InterPro" id="IPR027417">
    <property type="entry name" value="P-loop_NTPase"/>
</dbReference>
<comment type="cofactor">
    <cofactor evidence="11">
        <name>Mg(2+)</name>
        <dbReference type="ChEBI" id="CHEBI:18420"/>
    </cofactor>
    <text evidence="11">Binds 1 Mg(2+) ion per subunit.</text>
</comment>
<dbReference type="OrthoDB" id="9800332at2"/>
<evidence type="ECO:0000256" key="6">
    <source>
        <dbReference type="ARBA" id="ARBA00022741"/>
    </source>
</evidence>
<dbReference type="AlphaFoldDB" id="A0A2U8P604"/>
<feature type="binding site" evidence="11">
    <location>
        <begin position="69"/>
        <end position="74"/>
    </location>
    <ligand>
        <name>ATP</name>
        <dbReference type="ChEBI" id="CHEBI:30616"/>
    </ligand>
</feature>
<feature type="region of interest" description="Disordered" evidence="12">
    <location>
        <begin position="1"/>
        <end position="22"/>
    </location>
</feature>
<comment type="pathway">
    <text evidence="1 11">Metabolic intermediate biosynthesis; chorismate biosynthesis; chorismate from D-erythrose 4-phosphate and phosphoenolpyruvate: step 5/7.</text>
</comment>
<dbReference type="GO" id="GO:0005524">
    <property type="term" value="F:ATP binding"/>
    <property type="evidence" value="ECO:0007669"/>
    <property type="project" value="UniProtKB-UniRule"/>
</dbReference>
<dbReference type="GO" id="GO:0009073">
    <property type="term" value="P:aromatic amino acid family biosynthetic process"/>
    <property type="evidence" value="ECO:0007669"/>
    <property type="project" value="UniProtKB-KW"/>
</dbReference>
<evidence type="ECO:0000256" key="5">
    <source>
        <dbReference type="ARBA" id="ARBA00022679"/>
    </source>
</evidence>
<dbReference type="GO" id="GO:0000287">
    <property type="term" value="F:magnesium ion binding"/>
    <property type="evidence" value="ECO:0007669"/>
    <property type="project" value="UniProtKB-UniRule"/>
</dbReference>
<keyword evidence="4 11" id="KW-0028">Amino-acid biosynthesis</keyword>
<evidence type="ECO:0000256" key="7">
    <source>
        <dbReference type="ARBA" id="ARBA00022777"/>
    </source>
</evidence>
<dbReference type="UniPathway" id="UPA00053">
    <property type="reaction ID" value="UER00088"/>
</dbReference>
<gene>
    <name evidence="11" type="primary">aroK</name>
    <name evidence="13" type="ORF">CIT37_13860</name>
</gene>
<reference evidence="13 14" key="2">
    <citation type="journal article" date="2017" name="Syst. Appl. Microbiol.">
        <title>Soybeans inoculated with root zone soils of Canadian native legumes harbour diverse and novel Bradyrhizobium spp. that possess agricultural potential.</title>
        <authorList>
            <person name="Bromfield E.S.P."/>
            <person name="Cloutier S."/>
            <person name="Tambong J.T."/>
            <person name="Tran Thi T.V."/>
        </authorList>
    </citation>
    <scope>NUCLEOTIDE SEQUENCE [LARGE SCALE GENOMIC DNA]</scope>
    <source>
        <strain evidence="13 14">OO99</strain>
    </source>
</reference>
<protein>
    <recommendedName>
        <fullName evidence="3 11">Shikimate kinase</fullName>
        <shortName evidence="11">SK</shortName>
        <ecNumber evidence="3 11">2.7.1.71</ecNumber>
    </recommendedName>
</protein>
<evidence type="ECO:0000313" key="14">
    <source>
        <dbReference type="Proteomes" id="UP000215703"/>
    </source>
</evidence>
<keyword evidence="11" id="KW-0460">Magnesium</keyword>
<dbReference type="InterPro" id="IPR000623">
    <property type="entry name" value="Shikimate_kinase/TSH1"/>
</dbReference>
<reference evidence="13 14" key="1">
    <citation type="journal article" date="2014" name="Int. J. Syst. Evol. Microbiol.">
        <title>Bradyrhizobium ottawaense sp. nov., a symbiotic nitrogen fixing bacterium from root nodules of soybeans in Canada.</title>
        <authorList>
            <person name="Yu X."/>
            <person name="Cloutier S."/>
            <person name="Tambong J.T."/>
            <person name="Bromfield E.S."/>
        </authorList>
    </citation>
    <scope>NUCLEOTIDE SEQUENCE [LARGE SCALE GENOMIC DNA]</scope>
    <source>
        <strain evidence="13 14">OO99</strain>
    </source>
</reference>
<evidence type="ECO:0000256" key="11">
    <source>
        <dbReference type="HAMAP-Rule" id="MF_00109"/>
    </source>
</evidence>
<dbReference type="EC" id="2.7.1.71" evidence="3 11"/>
<dbReference type="GO" id="GO:0004765">
    <property type="term" value="F:shikimate kinase activity"/>
    <property type="evidence" value="ECO:0007669"/>
    <property type="project" value="UniProtKB-UniRule"/>
</dbReference>
<accession>A0A2U8P604</accession>
<dbReference type="Pfam" id="PF01202">
    <property type="entry name" value="SKI"/>
    <property type="match status" value="1"/>
</dbReference>
<evidence type="ECO:0000256" key="12">
    <source>
        <dbReference type="SAM" id="MobiDB-lite"/>
    </source>
</evidence>
<feature type="binding site" evidence="11">
    <location>
        <position position="115"/>
    </location>
    <ligand>
        <name>substrate</name>
    </ligand>
</feature>
<comment type="caution">
    <text evidence="11">Lacks conserved residue(s) required for the propagation of feature annotation.</text>
</comment>
<evidence type="ECO:0000256" key="4">
    <source>
        <dbReference type="ARBA" id="ARBA00022605"/>
    </source>
</evidence>
<evidence type="ECO:0000256" key="2">
    <source>
        <dbReference type="ARBA" id="ARBA00006997"/>
    </source>
</evidence>
<proteinExistence type="inferred from homology"/>
<sequence>MARVHWRGPLRGRIGGQSMPPLAADRARSRARSRAISMSDAALPIPASPEADILSALGARSIVLVGMMGVGKSTIGRRMATRLKLPFVDADTEIETSAQMTIPEIFERHGEQYFRDGEARVIARLLDSGPVVLATGGGAFMREETRARIAAKAVSIWLKADHDVIMRRVRRRADRPLLQTADPEGTVTRLLTEREPVYGHADLTIASRDVPHDRIVEETIEALRAHLCGEQATQPPADVASAIR</sequence>
<dbReference type="CDD" id="cd00464">
    <property type="entry name" value="SK"/>
    <property type="match status" value="1"/>
</dbReference>
<feature type="binding site" evidence="11">
    <location>
        <position position="137"/>
    </location>
    <ligand>
        <name>substrate</name>
    </ligand>
</feature>
<evidence type="ECO:0000256" key="8">
    <source>
        <dbReference type="ARBA" id="ARBA00022840"/>
    </source>
</evidence>
<dbReference type="NCBIfam" id="NF010552">
    <property type="entry name" value="PRK13946.1"/>
    <property type="match status" value="1"/>
</dbReference>
<dbReference type="EMBL" id="CP029425">
    <property type="protein sequence ID" value="AWL93160.1"/>
    <property type="molecule type" value="Genomic_DNA"/>
</dbReference>
<keyword evidence="6 11" id="KW-0547">Nucleotide-binding</keyword>
<feature type="binding site" evidence="11">
    <location>
        <position position="194"/>
    </location>
    <ligand>
        <name>substrate</name>
    </ligand>
</feature>
<dbReference type="HAMAP" id="MF_00109">
    <property type="entry name" value="Shikimate_kinase"/>
    <property type="match status" value="1"/>
</dbReference>
<dbReference type="PROSITE" id="PS01128">
    <property type="entry name" value="SHIKIMATE_KINASE"/>
    <property type="match status" value="1"/>
</dbReference>
<comment type="subcellular location">
    <subcellularLocation>
        <location evidence="11">Cytoplasm</location>
    </subcellularLocation>
</comment>
<feature type="binding site" evidence="11">
    <location>
        <position position="175"/>
    </location>
    <ligand>
        <name>ATP</name>
        <dbReference type="ChEBI" id="CHEBI:30616"/>
    </ligand>
</feature>
<keyword evidence="7 11" id="KW-0418">Kinase</keyword>
<dbReference type="PANTHER" id="PTHR21087:SF16">
    <property type="entry name" value="SHIKIMATE KINASE 1, CHLOROPLASTIC"/>
    <property type="match status" value="1"/>
</dbReference>
<keyword evidence="9 11" id="KW-0057">Aromatic amino acid biosynthesis</keyword>
<keyword evidence="8 11" id="KW-0067">ATP-binding</keyword>
<dbReference type="InterPro" id="IPR023000">
    <property type="entry name" value="Shikimate_kinase_CS"/>
</dbReference>
<evidence type="ECO:0000256" key="3">
    <source>
        <dbReference type="ARBA" id="ARBA00012154"/>
    </source>
</evidence>
<dbReference type="Proteomes" id="UP000215703">
    <property type="component" value="Chromosome"/>
</dbReference>
<dbReference type="Gene3D" id="3.40.50.300">
    <property type="entry name" value="P-loop containing nucleotide triphosphate hydrolases"/>
    <property type="match status" value="1"/>
</dbReference>
<evidence type="ECO:0000256" key="9">
    <source>
        <dbReference type="ARBA" id="ARBA00023141"/>
    </source>
</evidence>
<dbReference type="PANTHER" id="PTHR21087">
    <property type="entry name" value="SHIKIMATE KINASE"/>
    <property type="match status" value="1"/>
</dbReference>
<comment type="function">
    <text evidence="11">Catalyzes the specific phosphorylation of the 3-hydroxyl group of shikimic acid using ATP as a cosubstrate.</text>
</comment>
<dbReference type="SUPFAM" id="SSF52540">
    <property type="entry name" value="P-loop containing nucleoside triphosphate hydrolases"/>
    <property type="match status" value="1"/>
</dbReference>
<comment type="subunit">
    <text evidence="11">Monomer.</text>
</comment>
<organism evidence="13 14">
    <name type="scientific">Bradyrhizobium ottawaense</name>
    <dbReference type="NCBI Taxonomy" id="931866"/>
    <lineage>
        <taxon>Bacteria</taxon>
        <taxon>Pseudomonadati</taxon>
        <taxon>Pseudomonadota</taxon>
        <taxon>Alphaproteobacteria</taxon>
        <taxon>Hyphomicrobiales</taxon>
        <taxon>Nitrobacteraceae</taxon>
        <taxon>Bradyrhizobium</taxon>
    </lineage>
</organism>
<dbReference type="GO" id="GO:0009423">
    <property type="term" value="P:chorismate biosynthetic process"/>
    <property type="evidence" value="ECO:0007669"/>
    <property type="project" value="UniProtKB-UniRule"/>
</dbReference>
<comment type="similarity">
    <text evidence="2 11">Belongs to the shikimate kinase family.</text>
</comment>
<keyword evidence="11" id="KW-0963">Cytoplasm</keyword>
<feature type="binding site" evidence="11">
    <location>
        <position position="91"/>
    </location>
    <ligand>
        <name>substrate</name>
    </ligand>
</feature>
<dbReference type="PRINTS" id="PR01100">
    <property type="entry name" value="SHIKIMTKNASE"/>
</dbReference>
<dbReference type="InterPro" id="IPR031322">
    <property type="entry name" value="Shikimate/glucono_kinase"/>
</dbReference>
<feature type="compositionally biased region" description="Basic residues" evidence="12">
    <location>
        <begin position="1"/>
        <end position="10"/>
    </location>
</feature>
<evidence type="ECO:0000313" key="13">
    <source>
        <dbReference type="EMBL" id="AWL93160.1"/>
    </source>
</evidence>
<evidence type="ECO:0000256" key="10">
    <source>
        <dbReference type="ARBA" id="ARBA00048567"/>
    </source>
</evidence>
<name>A0A2U8P604_9BRAD</name>
<evidence type="ECO:0000256" key="1">
    <source>
        <dbReference type="ARBA" id="ARBA00004842"/>
    </source>
</evidence>
<feature type="binding site" evidence="11">
    <location>
        <position position="73"/>
    </location>
    <ligand>
        <name>Mg(2+)</name>
        <dbReference type="ChEBI" id="CHEBI:18420"/>
    </ligand>
</feature>